<name>A0A3B0W0X5_9ZZZZ</name>
<reference evidence="2" key="1">
    <citation type="submission" date="2018-06" db="EMBL/GenBank/DDBJ databases">
        <authorList>
            <person name="Zhirakovskaya E."/>
        </authorList>
    </citation>
    <scope>NUCLEOTIDE SEQUENCE</scope>
</reference>
<gene>
    <name evidence="2" type="ORF">MNBD_CHLOROFLEXI01-1580</name>
</gene>
<accession>A0A3B0W0X5</accession>
<organism evidence="2">
    <name type="scientific">hydrothermal vent metagenome</name>
    <dbReference type="NCBI Taxonomy" id="652676"/>
    <lineage>
        <taxon>unclassified sequences</taxon>
        <taxon>metagenomes</taxon>
        <taxon>ecological metagenomes</taxon>
    </lineage>
</organism>
<feature type="domain" description="DUF5615" evidence="1">
    <location>
        <begin position="1"/>
        <end position="107"/>
    </location>
</feature>
<proteinExistence type="predicted"/>
<evidence type="ECO:0000313" key="2">
    <source>
        <dbReference type="EMBL" id="VAW37264.1"/>
    </source>
</evidence>
<sequence length="110" mass="12529">MKLLLDQNLSPHLISILAELFPESIYVEVAGLDKSLDEEVWQYAQENQLIIVSKDADFNELSTIWGSPPKVIWIRRGNCSTKTIEALLRTNFEAIKSFDEDDEASTLVLF</sequence>
<dbReference type="AlphaFoldDB" id="A0A3B0W0X5"/>
<dbReference type="InterPro" id="IPR041049">
    <property type="entry name" value="DUF5615"/>
</dbReference>
<dbReference type="Pfam" id="PF18480">
    <property type="entry name" value="DUF5615"/>
    <property type="match status" value="1"/>
</dbReference>
<protein>
    <recommendedName>
        <fullName evidence="1">DUF5615 domain-containing protein</fullName>
    </recommendedName>
</protein>
<evidence type="ECO:0000259" key="1">
    <source>
        <dbReference type="Pfam" id="PF18480"/>
    </source>
</evidence>
<dbReference type="EMBL" id="UOEU01000658">
    <property type="protein sequence ID" value="VAW37264.1"/>
    <property type="molecule type" value="Genomic_DNA"/>
</dbReference>